<sequence length="449" mass="48798">MAGASWCRNRPGKASAKAGPPPRFAGNSRREASQPFQATIQRSGSRVLRGAARVERGVTGETGPRALRILYSHRIQSRDGQGVHLQALVDALRGEGHEVRVVGPAAFERAELGGESRFIAGLRRALPPFAAELAELAYSLPAYLRLARAAREFRPDILYERYNLFYLSGAVLARRLGLPFLVEVNAPLAEERARFGNLRLRRLARWSEAFVWRRADRVLPVTEVLAGHVAAAGVARERIAVIPNGIHLEEFPEPGPPPAEPKATLTLGFIGFVRDWHGLDHVVRAIAAWQGEPRLSLLMVGDGPARPGLEALAAELGIADRVTFTGLAPREQVPALLAGFDIALQPAAVPYASPLKVFEYMAAGRAIVAPDQPNLREVLADGTTALLFDPARPGAMWDAVLRLATDPALRARLGAAAREEVFRRDLTWEGNARRVAALGLAELQARPPR</sequence>
<evidence type="ECO:0000313" key="5">
    <source>
        <dbReference type="Proteomes" id="UP000245765"/>
    </source>
</evidence>
<dbReference type="AlphaFoldDB" id="A0A317FLD6"/>
<comment type="caution">
    <text evidence="4">The sequence shown here is derived from an EMBL/GenBank/DDBJ whole genome shotgun (WGS) entry which is preliminary data.</text>
</comment>
<evidence type="ECO:0000259" key="2">
    <source>
        <dbReference type="Pfam" id="PF00534"/>
    </source>
</evidence>
<evidence type="ECO:0000259" key="3">
    <source>
        <dbReference type="Pfam" id="PF13439"/>
    </source>
</evidence>
<dbReference type="OrthoDB" id="529131at2"/>
<evidence type="ECO:0000313" key="4">
    <source>
        <dbReference type="EMBL" id="PWS39373.1"/>
    </source>
</evidence>
<accession>A0A317FLD6</accession>
<proteinExistence type="predicted"/>
<dbReference type="InterPro" id="IPR050194">
    <property type="entry name" value="Glycosyltransferase_grp1"/>
</dbReference>
<dbReference type="Pfam" id="PF00534">
    <property type="entry name" value="Glycos_transf_1"/>
    <property type="match status" value="1"/>
</dbReference>
<name>A0A317FLD6_9PROT</name>
<feature type="region of interest" description="Disordered" evidence="1">
    <location>
        <begin position="1"/>
        <end position="41"/>
    </location>
</feature>
<reference evidence="5" key="1">
    <citation type="submission" date="2018-05" db="EMBL/GenBank/DDBJ databases">
        <authorList>
            <person name="Du Z."/>
            <person name="Wang X."/>
        </authorList>
    </citation>
    <scope>NUCLEOTIDE SEQUENCE [LARGE SCALE GENOMIC DNA]</scope>
    <source>
        <strain evidence="5">CQN31</strain>
    </source>
</reference>
<evidence type="ECO:0000256" key="1">
    <source>
        <dbReference type="SAM" id="MobiDB-lite"/>
    </source>
</evidence>
<dbReference type="PANTHER" id="PTHR45947:SF3">
    <property type="entry name" value="SULFOQUINOVOSYL TRANSFERASE SQD2"/>
    <property type="match status" value="1"/>
</dbReference>
<dbReference type="SUPFAM" id="SSF53756">
    <property type="entry name" value="UDP-Glycosyltransferase/glycogen phosphorylase"/>
    <property type="match status" value="1"/>
</dbReference>
<dbReference type="PANTHER" id="PTHR45947">
    <property type="entry name" value="SULFOQUINOVOSYL TRANSFERASE SQD2"/>
    <property type="match status" value="1"/>
</dbReference>
<dbReference type="GO" id="GO:0016757">
    <property type="term" value="F:glycosyltransferase activity"/>
    <property type="evidence" value="ECO:0007669"/>
    <property type="project" value="TreeGrafter"/>
</dbReference>
<dbReference type="EMBL" id="QGNA01000001">
    <property type="protein sequence ID" value="PWS39373.1"/>
    <property type="molecule type" value="Genomic_DNA"/>
</dbReference>
<feature type="domain" description="Glycosyl transferase family 1" evidence="2">
    <location>
        <begin position="261"/>
        <end position="419"/>
    </location>
</feature>
<dbReference type="Proteomes" id="UP000245765">
    <property type="component" value="Unassembled WGS sequence"/>
</dbReference>
<gene>
    <name evidence="4" type="ORF">DFH01_08145</name>
</gene>
<dbReference type="InterPro" id="IPR001296">
    <property type="entry name" value="Glyco_trans_1"/>
</dbReference>
<protein>
    <submittedName>
        <fullName evidence="4">Glycosyl transferase family 1</fullName>
    </submittedName>
</protein>
<dbReference type="CDD" id="cd03794">
    <property type="entry name" value="GT4_WbuB-like"/>
    <property type="match status" value="1"/>
</dbReference>
<keyword evidence="5" id="KW-1185">Reference proteome</keyword>
<organism evidence="4 5">
    <name type="scientific">Falsiroseomonas bella</name>
    <dbReference type="NCBI Taxonomy" id="2184016"/>
    <lineage>
        <taxon>Bacteria</taxon>
        <taxon>Pseudomonadati</taxon>
        <taxon>Pseudomonadota</taxon>
        <taxon>Alphaproteobacteria</taxon>
        <taxon>Acetobacterales</taxon>
        <taxon>Roseomonadaceae</taxon>
        <taxon>Falsiroseomonas</taxon>
    </lineage>
</organism>
<keyword evidence="4" id="KW-0808">Transferase</keyword>
<dbReference type="InterPro" id="IPR028098">
    <property type="entry name" value="Glyco_trans_4-like_N"/>
</dbReference>
<dbReference type="Gene3D" id="3.40.50.2000">
    <property type="entry name" value="Glycogen Phosphorylase B"/>
    <property type="match status" value="2"/>
</dbReference>
<feature type="domain" description="Glycosyltransferase subfamily 4-like N-terminal" evidence="3">
    <location>
        <begin position="79"/>
        <end position="249"/>
    </location>
</feature>
<dbReference type="Pfam" id="PF13439">
    <property type="entry name" value="Glyco_transf_4"/>
    <property type="match status" value="1"/>
</dbReference>